<dbReference type="OrthoDB" id="6506618at2"/>
<proteinExistence type="predicted"/>
<protein>
    <submittedName>
        <fullName evidence="2">DUF1971 domain-containing protein</fullName>
    </submittedName>
</protein>
<feature type="domain" description="TehB/YeaR-like" evidence="1">
    <location>
        <begin position="13"/>
        <end position="92"/>
    </location>
</feature>
<dbReference type="EMBL" id="RXNV01000001">
    <property type="protein sequence ID" value="RTR34849.1"/>
    <property type="molecule type" value="Genomic_DNA"/>
</dbReference>
<gene>
    <name evidence="2" type="ORF">EKG39_04115</name>
</gene>
<dbReference type="Gene3D" id="2.60.120.10">
    <property type="entry name" value="Jelly Rolls"/>
    <property type="match status" value="1"/>
</dbReference>
<organism evidence="2 3">
    <name type="scientific">Shewanella atlantica</name>
    <dbReference type="NCBI Taxonomy" id="271099"/>
    <lineage>
        <taxon>Bacteria</taxon>
        <taxon>Pseudomonadati</taxon>
        <taxon>Pseudomonadota</taxon>
        <taxon>Gammaproteobacteria</taxon>
        <taxon>Alteromonadales</taxon>
        <taxon>Shewanellaceae</taxon>
        <taxon>Shewanella</taxon>
    </lineage>
</organism>
<evidence type="ECO:0000313" key="3">
    <source>
        <dbReference type="Proteomes" id="UP000282060"/>
    </source>
</evidence>
<dbReference type="Pfam" id="PF09313">
    <property type="entry name" value="TehB-like"/>
    <property type="match status" value="1"/>
</dbReference>
<dbReference type="InterPro" id="IPR014710">
    <property type="entry name" value="RmlC-like_jellyroll"/>
</dbReference>
<sequence>MSFVPKGYINYQSTCVFTRKSVPKVLLEPHYTKIGVYGQLHVLSGELKFYGYADRLGEPEKIVLVKADETAISHPEYWHRVEPLTDDTEFEIRFFAHKDSPLVNDLEVKKSR</sequence>
<evidence type="ECO:0000259" key="1">
    <source>
        <dbReference type="Pfam" id="PF09313"/>
    </source>
</evidence>
<accession>A0A3S0RRX1</accession>
<dbReference type="Proteomes" id="UP000282060">
    <property type="component" value="Unassembled WGS sequence"/>
</dbReference>
<name>A0A3S0RRX1_9GAMM</name>
<dbReference type="InterPro" id="IPR015392">
    <property type="entry name" value="TehB/YeaR-like_dom"/>
</dbReference>
<evidence type="ECO:0000313" key="2">
    <source>
        <dbReference type="EMBL" id="RTR34849.1"/>
    </source>
</evidence>
<comment type="caution">
    <text evidence="2">The sequence shown here is derived from an EMBL/GenBank/DDBJ whole genome shotgun (WGS) entry which is preliminary data.</text>
</comment>
<dbReference type="SUPFAM" id="SSF51197">
    <property type="entry name" value="Clavaminate synthase-like"/>
    <property type="match status" value="1"/>
</dbReference>
<keyword evidence="3" id="KW-1185">Reference proteome</keyword>
<dbReference type="AlphaFoldDB" id="A0A3S0RRX1"/>
<dbReference type="RefSeq" id="WP_126504455.1">
    <property type="nucleotide sequence ID" value="NZ_RXNV01000001.1"/>
</dbReference>
<reference evidence="2 3" key="1">
    <citation type="submission" date="2018-12" db="EMBL/GenBank/DDBJ databases">
        <authorList>
            <person name="Yu L."/>
        </authorList>
    </citation>
    <scope>NUCLEOTIDE SEQUENCE [LARGE SCALE GENOMIC DNA]</scope>
    <source>
        <strain evidence="2 3">HAW-EB5</strain>
    </source>
</reference>